<organism evidence="2">
    <name type="scientific">Brachypodium distachyon</name>
    <name type="common">Purple false brome</name>
    <name type="synonym">Trachynia distachya</name>
    <dbReference type="NCBI Taxonomy" id="15368"/>
    <lineage>
        <taxon>Eukaryota</taxon>
        <taxon>Viridiplantae</taxon>
        <taxon>Streptophyta</taxon>
        <taxon>Embryophyta</taxon>
        <taxon>Tracheophyta</taxon>
        <taxon>Spermatophyta</taxon>
        <taxon>Magnoliopsida</taxon>
        <taxon>Liliopsida</taxon>
        <taxon>Poales</taxon>
        <taxon>Poaceae</taxon>
        <taxon>BOP clade</taxon>
        <taxon>Pooideae</taxon>
        <taxon>Stipodae</taxon>
        <taxon>Brachypodieae</taxon>
        <taxon>Brachypodium</taxon>
    </lineage>
</organism>
<accession>A0A2K2D525</accession>
<name>A0A2K2D525_BRADI</name>
<dbReference type="AlphaFoldDB" id="A0A2K2D525"/>
<protein>
    <submittedName>
        <fullName evidence="2 3">Uncharacterized protein</fullName>
    </submittedName>
</protein>
<evidence type="ECO:0000313" key="3">
    <source>
        <dbReference type="EnsemblPlants" id="PNT69380"/>
    </source>
</evidence>
<proteinExistence type="predicted"/>
<sequence>MLGGAPVVEVALQRSLVEAPAQGERWLRHRRRSGGGARWRRRACGGGEDLRRGGAADRERERERERERDGGRRLGIRAVGALLLRVASWCCGSESTTWAAAAPSRGRGRRARGAVATVGEALDARLSGPAEVTLSMEAVVSCSSRLTCTTVRRKRRCVAVCMATSLPRQSSTRSSRQKK</sequence>
<keyword evidence="4" id="KW-1185">Reference proteome</keyword>
<evidence type="ECO:0000256" key="1">
    <source>
        <dbReference type="SAM" id="MobiDB-lite"/>
    </source>
</evidence>
<dbReference type="InParanoid" id="A0A2K2D525"/>
<evidence type="ECO:0000313" key="2">
    <source>
        <dbReference type="EMBL" id="PNT69380.1"/>
    </source>
</evidence>
<dbReference type="EMBL" id="CM000882">
    <property type="protein sequence ID" value="PNT69380.1"/>
    <property type="molecule type" value="Genomic_DNA"/>
</dbReference>
<reference evidence="2 3" key="1">
    <citation type="journal article" date="2010" name="Nature">
        <title>Genome sequencing and analysis of the model grass Brachypodium distachyon.</title>
        <authorList>
            <consortium name="International Brachypodium Initiative"/>
        </authorList>
    </citation>
    <scope>NUCLEOTIDE SEQUENCE [LARGE SCALE GENOMIC DNA]</scope>
    <source>
        <strain evidence="2 3">Bd21</strain>
    </source>
</reference>
<reference evidence="2" key="2">
    <citation type="submission" date="2017-06" db="EMBL/GenBank/DDBJ databases">
        <title>WGS assembly of Brachypodium distachyon.</title>
        <authorList>
            <consortium name="The International Brachypodium Initiative"/>
            <person name="Lucas S."/>
            <person name="Harmon-Smith M."/>
            <person name="Lail K."/>
            <person name="Tice H."/>
            <person name="Grimwood J."/>
            <person name="Bruce D."/>
            <person name="Barry K."/>
            <person name="Shu S."/>
            <person name="Lindquist E."/>
            <person name="Wang M."/>
            <person name="Pitluck S."/>
            <person name="Vogel J.P."/>
            <person name="Garvin D.F."/>
            <person name="Mockler T.C."/>
            <person name="Schmutz J."/>
            <person name="Rokhsar D."/>
            <person name="Bevan M.W."/>
        </authorList>
    </citation>
    <scope>NUCLEOTIDE SEQUENCE</scope>
    <source>
        <strain evidence="2">Bd21</strain>
    </source>
</reference>
<dbReference type="Gramene" id="PNT69380">
    <property type="protein sequence ID" value="PNT69380"/>
    <property type="gene ID" value="BRADI_3g54465v3"/>
</dbReference>
<dbReference type="Proteomes" id="UP000008810">
    <property type="component" value="Chromosome 3"/>
</dbReference>
<dbReference type="EnsemblPlants" id="PNT69380">
    <property type="protein sequence ID" value="PNT69380"/>
    <property type="gene ID" value="BRADI_3g54465v3"/>
</dbReference>
<gene>
    <name evidence="2" type="ORF">BRADI_3g54465v3</name>
</gene>
<evidence type="ECO:0000313" key="4">
    <source>
        <dbReference type="Proteomes" id="UP000008810"/>
    </source>
</evidence>
<reference evidence="3" key="3">
    <citation type="submission" date="2018-08" db="UniProtKB">
        <authorList>
            <consortium name="EnsemblPlants"/>
        </authorList>
    </citation>
    <scope>IDENTIFICATION</scope>
    <source>
        <strain evidence="3">cv. Bd21</strain>
    </source>
</reference>
<feature type="region of interest" description="Disordered" evidence="1">
    <location>
        <begin position="49"/>
        <end position="70"/>
    </location>
</feature>